<feature type="domain" description="Solute-binding protein family 3/N-terminal" evidence="5">
    <location>
        <begin position="41"/>
        <end position="269"/>
    </location>
</feature>
<dbReference type="PANTHER" id="PTHR35936">
    <property type="entry name" value="MEMBRANE-BOUND LYTIC MUREIN TRANSGLYCOSYLASE F"/>
    <property type="match status" value="1"/>
</dbReference>
<dbReference type="SUPFAM" id="SSF53850">
    <property type="entry name" value="Periplasmic binding protein-like II"/>
    <property type="match status" value="1"/>
</dbReference>
<keyword evidence="3" id="KW-0732">Signal</keyword>
<dbReference type="CDD" id="cd00996">
    <property type="entry name" value="PBP2_AatB_like"/>
    <property type="match status" value="1"/>
</dbReference>
<dbReference type="Gene3D" id="3.40.190.10">
    <property type="entry name" value="Periplasmic binding protein-like II"/>
    <property type="match status" value="2"/>
</dbReference>
<dbReference type="PROSITE" id="PS01039">
    <property type="entry name" value="SBP_BACTERIAL_3"/>
    <property type="match status" value="1"/>
</dbReference>
<dbReference type="PANTHER" id="PTHR35936:SF34">
    <property type="entry name" value="ABC TRANSPORTER EXTRACELLULAR-BINDING PROTEIN YCKB-RELATED"/>
    <property type="match status" value="1"/>
</dbReference>
<organism evidence="6 7">
    <name type="scientific">Vagococcus acidifermentans</name>
    <dbReference type="NCBI Taxonomy" id="564710"/>
    <lineage>
        <taxon>Bacteria</taxon>
        <taxon>Bacillati</taxon>
        <taxon>Bacillota</taxon>
        <taxon>Bacilli</taxon>
        <taxon>Lactobacillales</taxon>
        <taxon>Enterococcaceae</taxon>
        <taxon>Vagococcus</taxon>
    </lineage>
</organism>
<proteinExistence type="inferred from homology"/>
<dbReference type="RefSeq" id="WP_126814142.1">
    <property type="nucleotide sequence ID" value="NZ_NGKC01000011.1"/>
</dbReference>
<dbReference type="Pfam" id="PF00497">
    <property type="entry name" value="SBP_bac_3"/>
    <property type="match status" value="1"/>
</dbReference>
<dbReference type="InterPro" id="IPR001638">
    <property type="entry name" value="Solute-binding_3/MltF_N"/>
</dbReference>
<dbReference type="OrthoDB" id="9775197at2"/>
<dbReference type="SMART" id="SM00062">
    <property type="entry name" value="PBPb"/>
    <property type="match status" value="1"/>
</dbReference>
<dbReference type="Proteomes" id="UP000286773">
    <property type="component" value="Unassembled WGS sequence"/>
</dbReference>
<evidence type="ECO:0000313" key="7">
    <source>
        <dbReference type="Proteomes" id="UP000286773"/>
    </source>
</evidence>
<dbReference type="EMBL" id="NGKC01000011">
    <property type="protein sequence ID" value="RSU10615.1"/>
    <property type="molecule type" value="Genomic_DNA"/>
</dbReference>
<evidence type="ECO:0000256" key="3">
    <source>
        <dbReference type="ARBA" id="ARBA00022729"/>
    </source>
</evidence>
<dbReference type="InterPro" id="IPR018313">
    <property type="entry name" value="SBP_3_CS"/>
</dbReference>
<gene>
    <name evidence="6" type="ORF">CBF27_09865</name>
</gene>
<evidence type="ECO:0000256" key="1">
    <source>
        <dbReference type="ARBA" id="ARBA00004196"/>
    </source>
</evidence>
<comment type="caution">
    <text evidence="6">The sequence shown here is derived from an EMBL/GenBank/DDBJ whole genome shotgun (WGS) entry which is preliminary data.</text>
</comment>
<comment type="similarity">
    <text evidence="2 4">Belongs to the bacterial solute-binding protein 3 family.</text>
</comment>
<name>A0A430ARD5_9ENTE</name>
<evidence type="ECO:0000256" key="4">
    <source>
        <dbReference type="RuleBase" id="RU003744"/>
    </source>
</evidence>
<dbReference type="GO" id="GO:0030313">
    <property type="term" value="C:cell envelope"/>
    <property type="evidence" value="ECO:0007669"/>
    <property type="project" value="UniProtKB-SubCell"/>
</dbReference>
<evidence type="ECO:0000256" key="2">
    <source>
        <dbReference type="ARBA" id="ARBA00010333"/>
    </source>
</evidence>
<keyword evidence="7" id="KW-1185">Reference proteome</keyword>
<dbReference type="AlphaFoldDB" id="A0A430ARD5"/>
<evidence type="ECO:0000313" key="6">
    <source>
        <dbReference type="EMBL" id="RSU10615.1"/>
    </source>
</evidence>
<comment type="subcellular location">
    <subcellularLocation>
        <location evidence="1">Cell envelope</location>
    </subcellularLocation>
</comment>
<evidence type="ECO:0000259" key="5">
    <source>
        <dbReference type="SMART" id="SM00062"/>
    </source>
</evidence>
<dbReference type="PROSITE" id="PS51257">
    <property type="entry name" value="PROKAR_LIPOPROTEIN"/>
    <property type="match status" value="1"/>
</dbReference>
<protein>
    <submittedName>
        <fullName evidence="6">Amino acid ABC transporter substrate-binding protein</fullName>
    </submittedName>
</protein>
<accession>A0A430ARD5</accession>
<sequence>MKKIVLGIVGLACSALILTGCGSSDKKEAGDDWQKIKDKGEILIGVDDTFVPMGFRDEDNNLVGFDIELAQAVGEELGVETEFVPIDWSMKEAELENGTIDLIWNGYTVTEERKQKVLFTNYYLVNDQVLVSLKESNINSFKDMKDKEVGAQEGSSGQNSFENSPELMKDFVQNNEPVLYPTFTDAFMDLESKRIDGLIIDKVFAEYYISHQAEKDIFAIAPSEYEQENFAIGCRKDATATVAKINEALKAVYDNGKAKEISEKWFGEDRLLPQE</sequence>
<reference evidence="6 7" key="1">
    <citation type="submission" date="2017-05" db="EMBL/GenBank/DDBJ databases">
        <title>Vagococcus spp. assemblies.</title>
        <authorList>
            <person name="Gulvik C.A."/>
        </authorList>
    </citation>
    <scope>NUCLEOTIDE SEQUENCE [LARGE SCALE GENOMIC DNA]</scope>
    <source>
        <strain evidence="6 7">LMG 24798</strain>
    </source>
</reference>